<keyword evidence="3" id="KW-0560">Oxidoreductase</keyword>
<feature type="domain" description="Luciferase-like" evidence="5">
    <location>
        <begin position="7"/>
        <end position="222"/>
    </location>
</feature>
<evidence type="ECO:0000259" key="5">
    <source>
        <dbReference type="Pfam" id="PF00296"/>
    </source>
</evidence>
<dbReference type="InterPro" id="IPR011251">
    <property type="entry name" value="Luciferase-like_dom"/>
</dbReference>
<keyword evidence="1" id="KW-0285">Flavoprotein</keyword>
<keyword evidence="4" id="KW-0503">Monooxygenase</keyword>
<dbReference type="InterPro" id="IPR050172">
    <property type="entry name" value="SsuD_RutA_monooxygenase"/>
</dbReference>
<evidence type="ECO:0000313" key="6">
    <source>
        <dbReference type="EMBL" id="SVA07305.1"/>
    </source>
</evidence>
<gene>
    <name evidence="6" type="ORF">METZ01_LOCUS60159</name>
</gene>
<dbReference type="InterPro" id="IPR036661">
    <property type="entry name" value="Luciferase-like_sf"/>
</dbReference>
<dbReference type="AlphaFoldDB" id="A0A381STE5"/>
<dbReference type="Gene3D" id="3.20.20.30">
    <property type="entry name" value="Luciferase-like domain"/>
    <property type="match status" value="1"/>
</dbReference>
<dbReference type="PANTHER" id="PTHR42847">
    <property type="entry name" value="ALKANESULFONATE MONOOXYGENASE"/>
    <property type="match status" value="1"/>
</dbReference>
<protein>
    <recommendedName>
        <fullName evidence="5">Luciferase-like domain-containing protein</fullName>
    </recommendedName>
</protein>
<accession>A0A381STE5</accession>
<name>A0A381STE5_9ZZZZ</name>
<dbReference type="GO" id="GO:0008726">
    <property type="term" value="F:alkanesulfonate monooxygenase activity"/>
    <property type="evidence" value="ECO:0007669"/>
    <property type="project" value="TreeGrafter"/>
</dbReference>
<organism evidence="6">
    <name type="scientific">marine metagenome</name>
    <dbReference type="NCBI Taxonomy" id="408172"/>
    <lineage>
        <taxon>unclassified sequences</taxon>
        <taxon>metagenomes</taxon>
        <taxon>ecological metagenomes</taxon>
    </lineage>
</organism>
<dbReference type="Pfam" id="PF00296">
    <property type="entry name" value="Bac_luciferase"/>
    <property type="match status" value="1"/>
</dbReference>
<dbReference type="PANTHER" id="PTHR42847:SF4">
    <property type="entry name" value="ALKANESULFONATE MONOOXYGENASE-RELATED"/>
    <property type="match status" value="1"/>
</dbReference>
<evidence type="ECO:0000256" key="2">
    <source>
        <dbReference type="ARBA" id="ARBA00022643"/>
    </source>
</evidence>
<reference evidence="6" key="1">
    <citation type="submission" date="2018-05" db="EMBL/GenBank/DDBJ databases">
        <authorList>
            <person name="Lanie J.A."/>
            <person name="Ng W.-L."/>
            <person name="Kazmierczak K.M."/>
            <person name="Andrzejewski T.M."/>
            <person name="Davidsen T.M."/>
            <person name="Wayne K.J."/>
            <person name="Tettelin H."/>
            <person name="Glass J.I."/>
            <person name="Rusch D."/>
            <person name="Podicherti R."/>
            <person name="Tsui H.-C.T."/>
            <person name="Winkler M.E."/>
        </authorList>
    </citation>
    <scope>NUCLEOTIDE SEQUENCE</scope>
</reference>
<evidence type="ECO:0000256" key="4">
    <source>
        <dbReference type="ARBA" id="ARBA00023033"/>
    </source>
</evidence>
<dbReference type="SUPFAM" id="SSF51679">
    <property type="entry name" value="Bacterial luciferase-like"/>
    <property type="match status" value="1"/>
</dbReference>
<evidence type="ECO:0000256" key="3">
    <source>
        <dbReference type="ARBA" id="ARBA00023002"/>
    </source>
</evidence>
<keyword evidence="2" id="KW-0288">FMN</keyword>
<proteinExistence type="predicted"/>
<sequence length="302" mass="33795">MSIEIGIHGGQQDISIDELRRMWKFADRSGFDFISLWDHFYEAPPIDGNTPVFEAIAGMATLAADTMNARIGCHVLCITYRNPGLLANSIMTIDHVSHGRVEVGLGAGWQIPEHLAYGFPFDSPKKRSDRLEEGIEVLRMMFSQDVSNFDGNYYQLRDAKLNPRPVQERIPIVVGGRGERRTLPTAARLADGWNVPYVTVEEFTRLNALLDEICQIENRDPINLHRSVNLHMRMGISPKHAIQIQSERGLAEGTVGGTCQEAIETIKAYEQAGADRVSIAIRPPIEWESLQAFAEEVMPAIK</sequence>
<evidence type="ECO:0000256" key="1">
    <source>
        <dbReference type="ARBA" id="ARBA00022630"/>
    </source>
</evidence>
<dbReference type="GO" id="GO:0046306">
    <property type="term" value="P:alkanesulfonate catabolic process"/>
    <property type="evidence" value="ECO:0007669"/>
    <property type="project" value="TreeGrafter"/>
</dbReference>
<dbReference type="EMBL" id="UINC01003550">
    <property type="protein sequence ID" value="SVA07305.1"/>
    <property type="molecule type" value="Genomic_DNA"/>
</dbReference>